<comment type="caution">
    <text evidence="1">The sequence shown here is derived from an EMBL/GenBank/DDBJ whole genome shotgun (WGS) entry which is preliminary data.</text>
</comment>
<dbReference type="RefSeq" id="WP_130410985.1">
    <property type="nucleotide sequence ID" value="NZ_SHKX01000010.1"/>
</dbReference>
<dbReference type="OrthoDB" id="6711779at2"/>
<dbReference type="InterPro" id="IPR036527">
    <property type="entry name" value="SCP2_sterol-bd_dom_sf"/>
</dbReference>
<dbReference type="Gene3D" id="3.30.1050.10">
    <property type="entry name" value="SCP2 sterol-binding domain"/>
    <property type="match status" value="1"/>
</dbReference>
<sequence length="147" mass="17074">MNQFQLMLLFMAARMRFLATHHSGFMALLHNRKFVIQMQTMDGQTVRYFSIKNRRVYSRAKAHAKPDFLLTFKDAEYAVKTLAKASPMAFMKGMQAGDIKMEGDFSLLMWFNSAAKFLQPKLPKPVRQVVKWVKVQQKRGKEPRKAA</sequence>
<dbReference type="EMBL" id="SHKX01000010">
    <property type="protein sequence ID" value="RZU47767.1"/>
    <property type="molecule type" value="Genomic_DNA"/>
</dbReference>
<keyword evidence="2" id="KW-1185">Reference proteome</keyword>
<dbReference type="SUPFAM" id="SSF55718">
    <property type="entry name" value="SCP-like"/>
    <property type="match status" value="1"/>
</dbReference>
<evidence type="ECO:0000313" key="2">
    <source>
        <dbReference type="Proteomes" id="UP000292423"/>
    </source>
</evidence>
<gene>
    <name evidence="1" type="ORF">EV700_0734</name>
</gene>
<protein>
    <submittedName>
        <fullName evidence="1">SCP-2 sterol transfer family protein</fullName>
    </submittedName>
</protein>
<evidence type="ECO:0000313" key="1">
    <source>
        <dbReference type="EMBL" id="RZU47767.1"/>
    </source>
</evidence>
<reference evidence="1 2" key="1">
    <citation type="submission" date="2019-02" db="EMBL/GenBank/DDBJ databases">
        <title>Genomic Encyclopedia of Type Strains, Phase IV (KMG-IV): sequencing the most valuable type-strain genomes for metagenomic binning, comparative biology and taxonomic classification.</title>
        <authorList>
            <person name="Goeker M."/>
        </authorList>
    </citation>
    <scope>NUCLEOTIDE SEQUENCE [LARGE SCALE GENOMIC DNA]</scope>
    <source>
        <strain evidence="1 2">DSM 105135</strain>
    </source>
</reference>
<name>A0A4Q7ZAZ0_9GAMM</name>
<dbReference type="AlphaFoldDB" id="A0A4Q7ZAZ0"/>
<organism evidence="1 2">
    <name type="scientific">Fluviicoccus keumensis</name>
    <dbReference type="NCBI Taxonomy" id="1435465"/>
    <lineage>
        <taxon>Bacteria</taxon>
        <taxon>Pseudomonadati</taxon>
        <taxon>Pseudomonadota</taxon>
        <taxon>Gammaproteobacteria</taxon>
        <taxon>Moraxellales</taxon>
        <taxon>Moraxellaceae</taxon>
        <taxon>Fluviicoccus</taxon>
    </lineage>
</organism>
<dbReference type="Proteomes" id="UP000292423">
    <property type="component" value="Unassembled WGS sequence"/>
</dbReference>
<accession>A0A4Q7ZAZ0</accession>
<proteinExistence type="predicted"/>